<dbReference type="InterPro" id="IPR001564">
    <property type="entry name" value="Nucleoside_diP_kinase"/>
</dbReference>
<dbReference type="CDD" id="cd04413">
    <property type="entry name" value="NDPk_I"/>
    <property type="match status" value="1"/>
</dbReference>
<dbReference type="AlphaFoldDB" id="A0A833NWB4"/>
<gene>
    <name evidence="10" type="ORF">FD145_1598</name>
</gene>
<feature type="binding site" evidence="7">
    <location>
        <position position="86"/>
    </location>
    <ligand>
        <name>ATP</name>
        <dbReference type="ChEBI" id="CHEBI:30616"/>
    </ligand>
</feature>
<dbReference type="Pfam" id="PF00334">
    <property type="entry name" value="NDK"/>
    <property type="match status" value="1"/>
</dbReference>
<feature type="domain" description="Nucleoside diphosphate kinase-like" evidence="9">
    <location>
        <begin position="2"/>
        <end position="139"/>
    </location>
</feature>
<evidence type="ECO:0000256" key="8">
    <source>
        <dbReference type="RuleBase" id="RU004011"/>
    </source>
</evidence>
<feature type="binding site" evidence="7">
    <location>
        <position position="92"/>
    </location>
    <ligand>
        <name>ATP</name>
        <dbReference type="ChEBI" id="CHEBI:30616"/>
    </ligand>
</feature>
<dbReference type="SUPFAM" id="SSF54919">
    <property type="entry name" value="Nucleoside diphosphate kinase, NDK"/>
    <property type="match status" value="1"/>
</dbReference>
<feature type="binding site" evidence="7">
    <location>
        <position position="58"/>
    </location>
    <ligand>
        <name>ATP</name>
        <dbReference type="ChEBI" id="CHEBI:30616"/>
    </ligand>
</feature>
<dbReference type="InterPro" id="IPR034907">
    <property type="entry name" value="NDK-like_dom"/>
</dbReference>
<dbReference type="EC" id="2.7.4.6" evidence="3"/>
<protein>
    <recommendedName>
        <fullName evidence="3">nucleoside-diphosphate kinase</fullName>
        <ecNumber evidence="3">2.7.4.6</ecNumber>
    </recommendedName>
</protein>
<dbReference type="GO" id="GO:0004550">
    <property type="term" value="F:nucleoside diphosphate kinase activity"/>
    <property type="evidence" value="ECO:0007669"/>
    <property type="project" value="UniProtKB-EC"/>
</dbReference>
<keyword evidence="4" id="KW-0808">Transferase</keyword>
<evidence type="ECO:0000313" key="10">
    <source>
        <dbReference type="EMBL" id="KAF0132686.1"/>
    </source>
</evidence>
<proteinExistence type="inferred from homology"/>
<evidence type="ECO:0000256" key="4">
    <source>
        <dbReference type="ARBA" id="ARBA00022679"/>
    </source>
</evidence>
<dbReference type="PRINTS" id="PR01243">
    <property type="entry name" value="NUCDPKINASE"/>
</dbReference>
<dbReference type="GO" id="GO:0006228">
    <property type="term" value="P:UTP biosynthetic process"/>
    <property type="evidence" value="ECO:0007669"/>
    <property type="project" value="InterPro"/>
</dbReference>
<evidence type="ECO:0000256" key="1">
    <source>
        <dbReference type="ARBA" id="ARBA00001946"/>
    </source>
</evidence>
<evidence type="ECO:0000256" key="3">
    <source>
        <dbReference type="ARBA" id="ARBA00012966"/>
    </source>
</evidence>
<comment type="caution">
    <text evidence="10">The sequence shown here is derived from an EMBL/GenBank/DDBJ whole genome shotgun (WGS) entry which is preliminary data.</text>
</comment>
<evidence type="ECO:0000256" key="2">
    <source>
        <dbReference type="ARBA" id="ARBA00008142"/>
    </source>
</evidence>
<dbReference type="EMBL" id="WPAF01000047">
    <property type="protein sequence ID" value="KAF0132686.1"/>
    <property type="molecule type" value="Genomic_DNA"/>
</dbReference>
<feature type="binding site" evidence="7">
    <location>
        <position position="10"/>
    </location>
    <ligand>
        <name>ATP</name>
        <dbReference type="ChEBI" id="CHEBI:30616"/>
    </ligand>
</feature>
<evidence type="ECO:0000259" key="9">
    <source>
        <dbReference type="SMART" id="SM00562"/>
    </source>
</evidence>
<dbReference type="Proteomes" id="UP000488506">
    <property type="component" value="Unassembled WGS sequence"/>
</dbReference>
<comment type="similarity">
    <text evidence="2 7 8">Belongs to the NDK family.</text>
</comment>
<keyword evidence="6" id="KW-0546">Nucleotide metabolism</keyword>
<feature type="binding site" evidence="7">
    <location>
        <position position="103"/>
    </location>
    <ligand>
        <name>ATP</name>
        <dbReference type="ChEBI" id="CHEBI:30616"/>
    </ligand>
</feature>
<dbReference type="NCBIfam" id="NF001908">
    <property type="entry name" value="PRK00668.1"/>
    <property type="match status" value="1"/>
</dbReference>
<dbReference type="PANTHER" id="PTHR11349">
    <property type="entry name" value="NUCLEOSIDE DIPHOSPHATE KINASE"/>
    <property type="match status" value="1"/>
</dbReference>
<accession>A0A833NWB4</accession>
<dbReference type="GO" id="GO:0006241">
    <property type="term" value="P:CTP biosynthetic process"/>
    <property type="evidence" value="ECO:0007669"/>
    <property type="project" value="InterPro"/>
</dbReference>
<keyword evidence="5 10" id="KW-0418">Kinase</keyword>
<dbReference type="FunFam" id="3.30.70.141:FF:000039">
    <property type="entry name" value="Nucleoside diphosphate kinase B"/>
    <property type="match status" value="1"/>
</dbReference>
<feature type="binding site" evidence="7">
    <location>
        <position position="120"/>
    </location>
    <ligand>
        <name>ATP</name>
        <dbReference type="ChEBI" id="CHEBI:30616"/>
    </ligand>
</feature>
<evidence type="ECO:0000256" key="6">
    <source>
        <dbReference type="ARBA" id="ARBA00023080"/>
    </source>
</evidence>
<evidence type="ECO:0000256" key="7">
    <source>
        <dbReference type="PROSITE-ProRule" id="PRU00706"/>
    </source>
</evidence>
<name>A0A833NWB4_UNCSA</name>
<feature type="active site" description="Pros-phosphohistidine intermediate" evidence="7">
    <location>
        <position position="123"/>
    </location>
</feature>
<dbReference type="Gene3D" id="3.30.70.141">
    <property type="entry name" value="Nucleoside diphosphate kinase-like domain"/>
    <property type="match status" value="1"/>
</dbReference>
<comment type="cofactor">
    <cofactor evidence="1">
        <name>Mg(2+)</name>
        <dbReference type="ChEBI" id="CHEBI:18420"/>
    </cofactor>
</comment>
<evidence type="ECO:0000313" key="11">
    <source>
        <dbReference type="Proteomes" id="UP000488506"/>
    </source>
</evidence>
<evidence type="ECO:0000256" key="5">
    <source>
        <dbReference type="ARBA" id="ARBA00022777"/>
    </source>
</evidence>
<reference evidence="10 11" key="1">
    <citation type="submission" date="2019-12" db="EMBL/GenBank/DDBJ databases">
        <authorList>
            <person name="Wolfe R."/>
            <person name="Danczak R."/>
            <person name="Wilkins M."/>
        </authorList>
    </citation>
    <scope>NUCLEOTIDE SEQUENCE [LARGE SCALE GENOMIC DNA]</scope>
    <source>
        <strain evidence="10">X2_MaxBin.013</strain>
    </source>
</reference>
<organism evidence="10 11">
    <name type="scientific">Candidatus Saganbacteria bacterium</name>
    <dbReference type="NCBI Taxonomy" id="2575572"/>
    <lineage>
        <taxon>Bacteria</taxon>
        <taxon>Bacillati</taxon>
        <taxon>Saganbacteria</taxon>
    </lineage>
</organism>
<dbReference type="InterPro" id="IPR036850">
    <property type="entry name" value="NDK-like_dom_sf"/>
</dbReference>
<dbReference type="SMART" id="SM00562">
    <property type="entry name" value="NDK"/>
    <property type="match status" value="1"/>
</dbReference>
<dbReference type="GO" id="GO:0006183">
    <property type="term" value="P:GTP biosynthetic process"/>
    <property type="evidence" value="ECO:0007669"/>
    <property type="project" value="InterPro"/>
</dbReference>
<dbReference type="PROSITE" id="PS51374">
    <property type="entry name" value="NDPK_LIKE"/>
    <property type="match status" value="1"/>
</dbReference>
<sequence length="139" mass="15610">MLEQTFCVIKPDGVKRGLSEEITNRIKQSGLAIKENKNINISKEQAEKLYTAHKSKAFYQGLVKFITSAPVEMMVLEGDDAVSKLRKLMGETDPREALVGTIRGDLKEEKVLNHDGILKNIIHGSDSQENAKYEISIFF</sequence>